<name>A0ABT4CY24_9CLOT</name>
<organism evidence="1 2">
    <name type="scientific">Clostridium aestuarii</name>
    <dbReference type="NCBI Taxonomy" id="338193"/>
    <lineage>
        <taxon>Bacteria</taxon>
        <taxon>Bacillati</taxon>
        <taxon>Bacillota</taxon>
        <taxon>Clostridia</taxon>
        <taxon>Eubacteriales</taxon>
        <taxon>Clostridiaceae</taxon>
        <taxon>Clostridium</taxon>
    </lineage>
</organism>
<keyword evidence="2" id="KW-1185">Reference proteome</keyword>
<dbReference type="RefSeq" id="WP_268040162.1">
    <property type="nucleotide sequence ID" value="NZ_JAPQER010000002.1"/>
</dbReference>
<gene>
    <name evidence="1" type="ORF">OW763_05945</name>
</gene>
<dbReference type="InterPro" id="IPR007358">
    <property type="entry name" value="Nucleoid_associated_NdpA"/>
</dbReference>
<sequence length="357" mass="41108">MSFIYTKLNIKRIVLHQIFKRDKDKQVKPLKYSTSLTTLNEEGMRELQNRIVTALGNDSHSIEMNIANVDENSTFQILTKIMEYSDEEFVKKSREIAYKLAEAQNRTNIPGGIVVIFDGEVGIDKKKFISVIKAEIHGGFTLNDNKERGILLKFIANLVLTPQQKLYKIGMFTEMQNTGKRDNLRSPDDFKAFIYDQNMNSAETSNAAVYFYSSFLGCSVTPTSKKLTRDFYNYTKEFVNTVDISAERKFDLNQALYTYLNTSNHTIVSVSQFKDEYLDIEEQDMYCDYMENNKFPMHAVSKDLSYIKSKLKKRKVNFSSKVQISAPSEKFSKLVEIKGHEGNKTILHIEGHIQGDE</sequence>
<dbReference type="Proteomes" id="UP001078443">
    <property type="component" value="Unassembled WGS sequence"/>
</dbReference>
<dbReference type="Pfam" id="PF04245">
    <property type="entry name" value="NA37"/>
    <property type="match status" value="1"/>
</dbReference>
<reference evidence="1" key="1">
    <citation type="submission" date="2022-12" db="EMBL/GenBank/DDBJ databases">
        <authorList>
            <person name="Wang J."/>
        </authorList>
    </citation>
    <scope>NUCLEOTIDE SEQUENCE</scope>
    <source>
        <strain evidence="1">HY-45-18</strain>
    </source>
</reference>
<dbReference type="EMBL" id="JAPQER010000002">
    <property type="protein sequence ID" value="MCY6483888.1"/>
    <property type="molecule type" value="Genomic_DNA"/>
</dbReference>
<evidence type="ECO:0000313" key="2">
    <source>
        <dbReference type="Proteomes" id="UP001078443"/>
    </source>
</evidence>
<accession>A0ABT4CY24</accession>
<comment type="caution">
    <text evidence="1">The sequence shown here is derived from an EMBL/GenBank/DDBJ whole genome shotgun (WGS) entry which is preliminary data.</text>
</comment>
<protein>
    <submittedName>
        <fullName evidence="1">Nucleoid-associated protein</fullName>
    </submittedName>
</protein>
<evidence type="ECO:0000313" key="1">
    <source>
        <dbReference type="EMBL" id="MCY6483888.1"/>
    </source>
</evidence>
<proteinExistence type="predicted"/>